<comment type="caution">
    <text evidence="2">The sequence shown here is derived from an EMBL/GenBank/DDBJ whole genome shotgun (WGS) entry which is preliminary data.</text>
</comment>
<dbReference type="EMBL" id="JABWMJ010000008">
    <property type="protein sequence ID" value="NUZ07596.1"/>
    <property type="molecule type" value="Genomic_DNA"/>
</dbReference>
<dbReference type="Proteomes" id="UP000529637">
    <property type="component" value="Unassembled WGS sequence"/>
</dbReference>
<feature type="region of interest" description="Disordered" evidence="1">
    <location>
        <begin position="17"/>
        <end position="41"/>
    </location>
</feature>
<evidence type="ECO:0000313" key="3">
    <source>
        <dbReference type="Proteomes" id="UP000529637"/>
    </source>
</evidence>
<sequence>MDSKNLPRWSLQELAAPAMNEVSRDRWGEPAPNSLSTTASRQLPYSRLVTNSAIATVGQGTARAAREGPGVDSSGPATSLFAVKVSMAA</sequence>
<name>A0A7Y6TY04_9BURK</name>
<proteinExistence type="predicted"/>
<keyword evidence="3" id="KW-1185">Reference proteome</keyword>
<dbReference type="RefSeq" id="WP_176070426.1">
    <property type="nucleotide sequence ID" value="NZ_JABWMJ010000008.1"/>
</dbReference>
<gene>
    <name evidence="2" type="ORF">HQN59_17660</name>
</gene>
<protein>
    <submittedName>
        <fullName evidence="2">Uncharacterized protein</fullName>
    </submittedName>
</protein>
<dbReference type="AlphaFoldDB" id="A0A7Y6TY04"/>
<accession>A0A7Y6TY04</accession>
<evidence type="ECO:0000256" key="1">
    <source>
        <dbReference type="SAM" id="MobiDB-lite"/>
    </source>
</evidence>
<evidence type="ECO:0000313" key="2">
    <source>
        <dbReference type="EMBL" id="NUZ07596.1"/>
    </source>
</evidence>
<organism evidence="2 3">
    <name type="scientific">Piscinibacter koreensis</name>
    <dbReference type="NCBI Taxonomy" id="2742824"/>
    <lineage>
        <taxon>Bacteria</taxon>
        <taxon>Pseudomonadati</taxon>
        <taxon>Pseudomonadota</taxon>
        <taxon>Betaproteobacteria</taxon>
        <taxon>Burkholderiales</taxon>
        <taxon>Sphaerotilaceae</taxon>
        <taxon>Piscinibacter</taxon>
    </lineage>
</organism>
<reference evidence="2 3" key="1">
    <citation type="submission" date="2020-06" db="EMBL/GenBank/DDBJ databases">
        <title>Schlegella sp. ID0723 isolated from air conditioner.</title>
        <authorList>
            <person name="Kim D.Y."/>
            <person name="Kim D.-U."/>
        </authorList>
    </citation>
    <scope>NUCLEOTIDE SEQUENCE [LARGE SCALE GENOMIC DNA]</scope>
    <source>
        <strain evidence="2 3">ID0723</strain>
    </source>
</reference>